<protein>
    <submittedName>
        <fullName evidence="1">Uncharacterized protein</fullName>
    </submittedName>
</protein>
<dbReference type="SUPFAM" id="SSF52047">
    <property type="entry name" value="RNI-like"/>
    <property type="match status" value="1"/>
</dbReference>
<dbReference type="Proteomes" id="UP000663844">
    <property type="component" value="Unassembled WGS sequence"/>
</dbReference>
<comment type="caution">
    <text evidence="1">The sequence shown here is derived from an EMBL/GenBank/DDBJ whole genome shotgun (WGS) entry which is preliminary data.</text>
</comment>
<dbReference type="EMBL" id="CAJOAZ010000077">
    <property type="protein sequence ID" value="CAF3520221.1"/>
    <property type="molecule type" value="Genomic_DNA"/>
</dbReference>
<proteinExistence type="predicted"/>
<gene>
    <name evidence="1" type="ORF">JYZ213_LOCUS23748</name>
    <name evidence="2" type="ORF">OXD698_LOCUS2379</name>
</gene>
<dbReference type="Proteomes" id="UP000663845">
    <property type="component" value="Unassembled WGS sequence"/>
</dbReference>
<evidence type="ECO:0000313" key="3">
    <source>
        <dbReference type="Proteomes" id="UP000663845"/>
    </source>
</evidence>
<organism evidence="1 3">
    <name type="scientific">Adineta steineri</name>
    <dbReference type="NCBI Taxonomy" id="433720"/>
    <lineage>
        <taxon>Eukaryota</taxon>
        <taxon>Metazoa</taxon>
        <taxon>Spiralia</taxon>
        <taxon>Gnathifera</taxon>
        <taxon>Rotifera</taxon>
        <taxon>Eurotatoria</taxon>
        <taxon>Bdelloidea</taxon>
        <taxon>Adinetida</taxon>
        <taxon>Adinetidae</taxon>
        <taxon>Adineta</taxon>
    </lineage>
</organism>
<dbReference type="EMBL" id="CAJNOG010000283">
    <property type="protein sequence ID" value="CAF1144517.1"/>
    <property type="molecule type" value="Genomic_DNA"/>
</dbReference>
<evidence type="ECO:0000313" key="1">
    <source>
        <dbReference type="EMBL" id="CAF1144517.1"/>
    </source>
</evidence>
<dbReference type="AlphaFoldDB" id="A0A814S871"/>
<reference evidence="1" key="1">
    <citation type="submission" date="2021-02" db="EMBL/GenBank/DDBJ databases">
        <authorList>
            <person name="Nowell W R."/>
        </authorList>
    </citation>
    <scope>NUCLEOTIDE SEQUENCE</scope>
</reference>
<evidence type="ECO:0000313" key="2">
    <source>
        <dbReference type="EMBL" id="CAF3520221.1"/>
    </source>
</evidence>
<sequence>MDKQITKISDLCRDIWFEIFAYFYADELFYTFLDVLNDIDSILLNDNQLRVHVRIGYRSSTNLLLKLNPYQVISLSVVELDKNQLNINNMIYLKSIIIRGANTDKEIEDLLIQMISLKEIKNLSISLYCNDRGPDLLNLALRIPGLKTLYIDDTNYWKIYNYPTEIIQSRSLSIENLSLNFYCHLEYIQRFLLNLPNIRTIRVKLHRSKRGFSDNLNDLLFNSIKKIHLTILNVSFDRIIFFDRIISFIEKMPNIQIIKINGHIMETHDIAYFQSEKWLKLLNINNKMKKIDVSLRFIPSYPSLLENNTGVNIYDEFNKLGLQLTSSTIKGVINL</sequence>
<accession>A0A814S871</accession>
<name>A0A814S871_9BILA</name>